<evidence type="ECO:0000256" key="7">
    <source>
        <dbReference type="ARBA" id="ARBA00023242"/>
    </source>
</evidence>
<keyword evidence="13" id="KW-1185">Reference proteome</keyword>
<evidence type="ECO:0000256" key="3">
    <source>
        <dbReference type="ARBA" id="ARBA00015926"/>
    </source>
</evidence>
<proteinExistence type="inferred from homology"/>
<evidence type="ECO:0000256" key="5">
    <source>
        <dbReference type="ARBA" id="ARBA00022771"/>
    </source>
</evidence>
<gene>
    <name evidence="12" type="ORF">H2201_002801</name>
</gene>
<name>A0ABQ9P2A0_9PEZI</name>
<evidence type="ECO:0000256" key="1">
    <source>
        <dbReference type="ARBA" id="ARBA00004604"/>
    </source>
</evidence>
<comment type="subunit">
    <text evidence="2">Component of the RNA polymerase II (Pol II) complex consisting of 12 subunits.</text>
</comment>
<dbReference type="Pfam" id="PF01096">
    <property type="entry name" value="Zn_ribbon_TFIIS"/>
    <property type="match status" value="1"/>
</dbReference>
<dbReference type="SMART" id="SM00661">
    <property type="entry name" value="RPOL9"/>
    <property type="match status" value="1"/>
</dbReference>
<dbReference type="InterPro" id="IPR012164">
    <property type="entry name" value="Rpa12/Rpb9/Rpc10/TFS"/>
</dbReference>
<dbReference type="SUPFAM" id="SSF57783">
    <property type="entry name" value="Zinc beta-ribbon"/>
    <property type="match status" value="2"/>
</dbReference>
<dbReference type="Proteomes" id="UP001172684">
    <property type="component" value="Unassembled WGS sequence"/>
</dbReference>
<evidence type="ECO:0000256" key="6">
    <source>
        <dbReference type="ARBA" id="ARBA00022833"/>
    </source>
</evidence>
<evidence type="ECO:0000256" key="2">
    <source>
        <dbReference type="ARBA" id="ARBA00011730"/>
    </source>
</evidence>
<reference evidence="12" key="1">
    <citation type="submission" date="2022-10" db="EMBL/GenBank/DDBJ databases">
        <title>Culturing micro-colonial fungi from biological soil crusts in the Mojave desert and describing Neophaeococcomyces mojavensis, and introducing the new genera and species Taxawa tesnikishii.</title>
        <authorList>
            <person name="Kurbessoian T."/>
            <person name="Stajich J.E."/>
        </authorList>
    </citation>
    <scope>NUCLEOTIDE SEQUENCE</scope>
    <source>
        <strain evidence="12">TK_1</strain>
    </source>
</reference>
<dbReference type="InterPro" id="IPR034012">
    <property type="entry name" value="Zn_ribbon_RPB9_C"/>
</dbReference>
<dbReference type="EMBL" id="JAPDRL010000015">
    <property type="protein sequence ID" value="KAJ9666968.1"/>
    <property type="molecule type" value="Genomic_DNA"/>
</dbReference>
<accession>A0ABQ9P2A0</accession>
<keyword evidence="10" id="KW-0804">Transcription</keyword>
<evidence type="ECO:0000313" key="12">
    <source>
        <dbReference type="EMBL" id="KAJ9666968.1"/>
    </source>
</evidence>
<dbReference type="PROSITE" id="PS51133">
    <property type="entry name" value="ZF_TFIIS_2"/>
    <property type="match status" value="1"/>
</dbReference>
<comment type="similarity">
    <text evidence="10">Belongs to the archaeal rpoM/eukaryotic RPA12/RPB9/RPC11 RNA polymerase family.</text>
</comment>
<evidence type="ECO:0000259" key="11">
    <source>
        <dbReference type="PROSITE" id="PS51133"/>
    </source>
</evidence>
<keyword evidence="4 10" id="KW-0479">Metal-binding</keyword>
<sequence length="214" mass="22978">MAASPSASDGAAATQSRKVAFRFCGECSNLLYPQEDTEHNKLMFACRSCRYSEPAQSNCVYRNELSSTVGETAGVTIDVASDPTVGEPIPGFCTMCGSEIFCVKCGQETENGFYLEVEDSDVHMVSCETSPVAKSAPHPFGRKDSADLDTSKTWLCGSVFLGVILPHAQKQCPACGEMEAVFFQSQQRGDETGMALYYTCCTCGKTWKPSSGSG</sequence>
<comment type="caution">
    <text evidence="12">The sequence shown here is derived from an EMBL/GenBank/DDBJ whole genome shotgun (WGS) entry which is preliminary data.</text>
</comment>
<dbReference type="PANTHER" id="PTHR11239:SF1">
    <property type="entry name" value="DNA-DIRECTED RNA POLYMERASE II SUBUNIT RPB9"/>
    <property type="match status" value="1"/>
</dbReference>
<dbReference type="Gene3D" id="2.20.25.10">
    <property type="match status" value="2"/>
</dbReference>
<organism evidence="12 13">
    <name type="scientific">Coniosporium apollinis</name>
    <dbReference type="NCBI Taxonomy" id="61459"/>
    <lineage>
        <taxon>Eukaryota</taxon>
        <taxon>Fungi</taxon>
        <taxon>Dikarya</taxon>
        <taxon>Ascomycota</taxon>
        <taxon>Pezizomycotina</taxon>
        <taxon>Dothideomycetes</taxon>
        <taxon>Dothideomycetes incertae sedis</taxon>
        <taxon>Coniosporium</taxon>
    </lineage>
</organism>
<keyword evidence="6" id="KW-0862">Zinc</keyword>
<dbReference type="Pfam" id="PF02150">
    <property type="entry name" value="Zn_ribbon_RPB9"/>
    <property type="match status" value="1"/>
</dbReference>
<feature type="domain" description="TFIIS-type" evidence="11">
    <location>
        <begin position="168"/>
        <end position="208"/>
    </location>
</feature>
<comment type="subcellular location">
    <subcellularLocation>
        <location evidence="1">Nucleus</location>
        <location evidence="1">Nucleolus</location>
    </subcellularLocation>
</comment>
<evidence type="ECO:0000256" key="10">
    <source>
        <dbReference type="RuleBase" id="RU003474"/>
    </source>
</evidence>
<keyword evidence="5 9" id="KW-0863">Zinc-finger</keyword>
<dbReference type="PANTHER" id="PTHR11239">
    <property type="entry name" value="DNA-DIRECTED RNA POLYMERASE"/>
    <property type="match status" value="1"/>
</dbReference>
<evidence type="ECO:0000256" key="4">
    <source>
        <dbReference type="ARBA" id="ARBA00022723"/>
    </source>
</evidence>
<dbReference type="CDD" id="cd10508">
    <property type="entry name" value="Zn-ribbon_RPB9"/>
    <property type="match status" value="1"/>
</dbReference>
<dbReference type="SMART" id="SM00440">
    <property type="entry name" value="ZnF_C2C2"/>
    <property type="match status" value="1"/>
</dbReference>
<dbReference type="InterPro" id="IPR001529">
    <property type="entry name" value="Zn_ribbon_RPB9"/>
</dbReference>
<keyword evidence="7" id="KW-0539">Nucleus</keyword>
<dbReference type="InterPro" id="IPR001222">
    <property type="entry name" value="Znf_TFIIS"/>
</dbReference>
<keyword evidence="10" id="KW-0240">DNA-directed RNA polymerase</keyword>
<evidence type="ECO:0000313" key="13">
    <source>
        <dbReference type="Proteomes" id="UP001172684"/>
    </source>
</evidence>
<protein>
    <recommendedName>
        <fullName evidence="3">DNA-directed RNA polymerase II subunit RPB9</fullName>
    </recommendedName>
    <alternativeName>
        <fullName evidence="8">DNA-directed RNA polymerase II subunit 9</fullName>
    </alternativeName>
</protein>
<evidence type="ECO:0000256" key="8">
    <source>
        <dbReference type="ARBA" id="ARBA00042129"/>
    </source>
</evidence>
<evidence type="ECO:0000256" key="9">
    <source>
        <dbReference type="PROSITE-ProRule" id="PRU00472"/>
    </source>
</evidence>